<accession>A0A382I0X4</accession>
<organism evidence="1">
    <name type="scientific">marine metagenome</name>
    <dbReference type="NCBI Taxonomy" id="408172"/>
    <lineage>
        <taxon>unclassified sequences</taxon>
        <taxon>metagenomes</taxon>
        <taxon>ecological metagenomes</taxon>
    </lineage>
</organism>
<gene>
    <name evidence="1" type="ORF">METZ01_LOCUS246052</name>
</gene>
<evidence type="ECO:0000313" key="1">
    <source>
        <dbReference type="EMBL" id="SVB93198.1"/>
    </source>
</evidence>
<reference evidence="1" key="1">
    <citation type="submission" date="2018-05" db="EMBL/GenBank/DDBJ databases">
        <authorList>
            <person name="Lanie J.A."/>
            <person name="Ng W.-L."/>
            <person name="Kazmierczak K.M."/>
            <person name="Andrzejewski T.M."/>
            <person name="Davidsen T.M."/>
            <person name="Wayne K.J."/>
            <person name="Tettelin H."/>
            <person name="Glass J.I."/>
            <person name="Rusch D."/>
            <person name="Podicherti R."/>
            <person name="Tsui H.-C.T."/>
            <person name="Winkler M.E."/>
        </authorList>
    </citation>
    <scope>NUCLEOTIDE SEQUENCE</scope>
</reference>
<sequence>MTEIDNASFPRGIIEALFIDEAATAVRIAHYNQDLGHPDRELIQDVVQVDPESPMFQDLMKLTTLEEIDEDTIEHTKNSINEWKQFEAFQKSMTEEPSIPPPIEIDESDWKLDKLLDTVTTNFTKEDLFALKLQVFETEVVKNSKDRETRSLIRKAKTPLEVLSHYQQMLEFV</sequence>
<protein>
    <submittedName>
        <fullName evidence="1">Uncharacterized protein</fullName>
    </submittedName>
</protein>
<name>A0A382I0X4_9ZZZZ</name>
<dbReference type="EMBL" id="UINC01064484">
    <property type="protein sequence ID" value="SVB93198.1"/>
    <property type="molecule type" value="Genomic_DNA"/>
</dbReference>
<dbReference type="AlphaFoldDB" id="A0A382I0X4"/>
<proteinExistence type="predicted"/>